<protein>
    <submittedName>
        <fullName evidence="2">WD repeat-containing 61</fullName>
    </submittedName>
</protein>
<dbReference type="AlphaFoldDB" id="A0A0B0P875"/>
<accession>A0A0B0P875</accession>
<dbReference type="Pfam" id="PF03004">
    <property type="entry name" value="Transposase_24"/>
    <property type="match status" value="1"/>
</dbReference>
<keyword evidence="3" id="KW-1185">Reference proteome</keyword>
<sequence length="157" mass="17744">MHTARSKSFAYVADDEELSSGKKVGRLQLFDIPHKKKDGSPLTTKATEIMEKLKDKRAEYEAIASSDSSVNLDDIDNQIITKVLGLKRYSRAQAEVQRLKDQMAKMQVSAVEQIAQLKIEATSREAEAQRKYEELQLQLKAEAVAKKVEASRIYDEL</sequence>
<gene>
    <name evidence="2" type="ORF">F383_27948</name>
</gene>
<proteinExistence type="predicted"/>
<evidence type="ECO:0000313" key="2">
    <source>
        <dbReference type="EMBL" id="KHG21127.1"/>
    </source>
</evidence>
<evidence type="ECO:0000313" key="3">
    <source>
        <dbReference type="Proteomes" id="UP000032142"/>
    </source>
</evidence>
<evidence type="ECO:0000256" key="1">
    <source>
        <dbReference type="SAM" id="Coils"/>
    </source>
</evidence>
<organism evidence="2 3">
    <name type="scientific">Gossypium arboreum</name>
    <name type="common">Tree cotton</name>
    <name type="synonym">Gossypium nanking</name>
    <dbReference type="NCBI Taxonomy" id="29729"/>
    <lineage>
        <taxon>Eukaryota</taxon>
        <taxon>Viridiplantae</taxon>
        <taxon>Streptophyta</taxon>
        <taxon>Embryophyta</taxon>
        <taxon>Tracheophyta</taxon>
        <taxon>Spermatophyta</taxon>
        <taxon>Magnoliopsida</taxon>
        <taxon>eudicotyledons</taxon>
        <taxon>Gunneridae</taxon>
        <taxon>Pentapetalae</taxon>
        <taxon>rosids</taxon>
        <taxon>malvids</taxon>
        <taxon>Malvales</taxon>
        <taxon>Malvaceae</taxon>
        <taxon>Malvoideae</taxon>
        <taxon>Gossypium</taxon>
    </lineage>
</organism>
<dbReference type="Proteomes" id="UP000032142">
    <property type="component" value="Unassembled WGS sequence"/>
</dbReference>
<dbReference type="InterPro" id="IPR004252">
    <property type="entry name" value="Probable_transposase_24"/>
</dbReference>
<reference evidence="3" key="1">
    <citation type="submission" date="2014-09" db="EMBL/GenBank/DDBJ databases">
        <authorList>
            <person name="Mudge J."/>
            <person name="Ramaraj T."/>
            <person name="Lindquist I.E."/>
            <person name="Bharti A.K."/>
            <person name="Sundararajan A."/>
            <person name="Cameron C.T."/>
            <person name="Woodward J.E."/>
            <person name="May G.D."/>
            <person name="Brubaker C."/>
            <person name="Broadhvest J."/>
            <person name="Wilkins T.A."/>
        </authorList>
    </citation>
    <scope>NUCLEOTIDE SEQUENCE</scope>
    <source>
        <strain evidence="3">cv. AKA8401</strain>
    </source>
</reference>
<keyword evidence="1" id="KW-0175">Coiled coil</keyword>
<feature type="coiled-coil region" evidence="1">
    <location>
        <begin position="89"/>
        <end position="145"/>
    </location>
</feature>
<name>A0A0B0P875_GOSAR</name>
<dbReference type="EMBL" id="KN417619">
    <property type="protein sequence ID" value="KHG21127.1"/>
    <property type="molecule type" value="Genomic_DNA"/>
</dbReference>